<feature type="transmembrane region" description="Helical" evidence="1">
    <location>
        <begin position="280"/>
        <end position="299"/>
    </location>
</feature>
<evidence type="ECO:0000256" key="1">
    <source>
        <dbReference type="SAM" id="Phobius"/>
    </source>
</evidence>
<keyword evidence="3" id="KW-1185">Reference proteome</keyword>
<keyword evidence="1" id="KW-1133">Transmembrane helix</keyword>
<evidence type="ECO:0000313" key="3">
    <source>
        <dbReference type="Proteomes" id="UP001230188"/>
    </source>
</evidence>
<dbReference type="AlphaFoldDB" id="A0AAD7U8T1"/>
<protein>
    <submittedName>
        <fullName evidence="2">Uncharacterized protein</fullName>
    </submittedName>
</protein>
<feature type="transmembrane region" description="Helical" evidence="1">
    <location>
        <begin position="342"/>
        <end position="363"/>
    </location>
</feature>
<comment type="caution">
    <text evidence="2">The sequence shown here is derived from an EMBL/GenBank/DDBJ whole genome shotgun (WGS) entry which is preliminary data.</text>
</comment>
<feature type="transmembrane region" description="Helical" evidence="1">
    <location>
        <begin position="501"/>
        <end position="518"/>
    </location>
</feature>
<keyword evidence="1" id="KW-0812">Transmembrane</keyword>
<dbReference type="EMBL" id="JAQMWT010000531">
    <property type="protein sequence ID" value="KAJ8599979.1"/>
    <property type="molecule type" value="Genomic_DNA"/>
</dbReference>
<dbReference type="Proteomes" id="UP001230188">
    <property type="component" value="Unassembled WGS sequence"/>
</dbReference>
<feature type="transmembrane region" description="Helical" evidence="1">
    <location>
        <begin position="311"/>
        <end position="330"/>
    </location>
</feature>
<feature type="transmembrane region" description="Helical" evidence="1">
    <location>
        <begin position="538"/>
        <end position="559"/>
    </location>
</feature>
<sequence length="568" mass="59029">MRSGRSPSQRIVRRGGRSLVDRPAEELLDPTEHGQARVLACIRNGARIVAAQIVCCDQPLDSAHPRASAALWIMDARQPQYERQPHCLLQGELRTVNERARELDQSLAARIVPSVDAVVAISADARRGGANAAVLRAAGARRAPVAGTGGSSLSLAAAMYGCELAGNAGGSVATTARTKAIGVAASLAGVWREPYAPRYVGPAAPLRSVVNECVPALVCVACARAASSAAPAINELLGSGLLVAPAVGALAAARRSDLGSVATLAGASLGAFCRGSSCCALVACGVVFPLVAPHVLAVCARYGVPATSSNIAIAGAVPVVLGAACYWIVAPLAVELADAARWLIRSVLSWWVASAAVGVAINYGSRKDWYHAYFLPLVALEHEKGDMSTIGALDCLCLCVCGAGACAAQLLVDRLRASYAHLHTPTPNPTHQQHQQQQTYAVDRSRFGVEPAAPRAAAAPRQAPSGADVALARRGFFINLLCGDYVEACHPFLDRDSTLDAAVYLASFLAGAISAGSRSSAYLPLPVSILLADEAPRFALAAVVALVLPLLVGVASNMYHHHRRRKVS</sequence>
<proteinExistence type="predicted"/>
<organism evidence="2 3">
    <name type="scientific">Chrysophaeum taylorii</name>
    <dbReference type="NCBI Taxonomy" id="2483200"/>
    <lineage>
        <taxon>Eukaryota</taxon>
        <taxon>Sar</taxon>
        <taxon>Stramenopiles</taxon>
        <taxon>Ochrophyta</taxon>
        <taxon>Pelagophyceae</taxon>
        <taxon>Pelagomonadales</taxon>
        <taxon>Pelagomonadaceae</taxon>
        <taxon>Chrysophaeum</taxon>
    </lineage>
</organism>
<accession>A0AAD7U8T1</accession>
<evidence type="ECO:0000313" key="2">
    <source>
        <dbReference type="EMBL" id="KAJ8599979.1"/>
    </source>
</evidence>
<name>A0AAD7U8T1_9STRA</name>
<keyword evidence="1" id="KW-0472">Membrane</keyword>
<reference evidence="2" key="1">
    <citation type="submission" date="2023-01" db="EMBL/GenBank/DDBJ databases">
        <title>Metagenome sequencing of chrysophaentin producing Chrysophaeum taylorii.</title>
        <authorList>
            <person name="Davison J."/>
            <person name="Bewley C."/>
        </authorList>
    </citation>
    <scope>NUCLEOTIDE SEQUENCE</scope>
    <source>
        <strain evidence="2">NIES-1699</strain>
    </source>
</reference>
<gene>
    <name evidence="2" type="ORF">CTAYLR_001802</name>
</gene>